<feature type="compositionally biased region" description="Basic and acidic residues" evidence="1">
    <location>
        <begin position="39"/>
        <end position="49"/>
    </location>
</feature>
<evidence type="ECO:0000313" key="3">
    <source>
        <dbReference type="Proteomes" id="UP001187192"/>
    </source>
</evidence>
<reference evidence="2" key="1">
    <citation type="submission" date="2023-07" db="EMBL/GenBank/DDBJ databases">
        <title>draft genome sequence of fig (Ficus carica).</title>
        <authorList>
            <person name="Takahashi T."/>
            <person name="Nishimura K."/>
        </authorList>
    </citation>
    <scope>NUCLEOTIDE SEQUENCE</scope>
</reference>
<dbReference type="Proteomes" id="UP001187192">
    <property type="component" value="Unassembled WGS sequence"/>
</dbReference>
<comment type="caution">
    <text evidence="2">The sequence shown here is derived from an EMBL/GenBank/DDBJ whole genome shotgun (WGS) entry which is preliminary data.</text>
</comment>
<protein>
    <submittedName>
        <fullName evidence="2">Uncharacterized protein</fullName>
    </submittedName>
</protein>
<evidence type="ECO:0000256" key="1">
    <source>
        <dbReference type="SAM" id="MobiDB-lite"/>
    </source>
</evidence>
<accession>A0AA87ZVJ6</accession>
<sequence>MREEDLMLHNAGGPRGNGLRRRMRNCVTLEVLAQRRSLQMDKRTLRDLTEDPPGDSTSRRRI</sequence>
<feature type="region of interest" description="Disordered" evidence="1">
    <location>
        <begin position="1"/>
        <end position="20"/>
    </location>
</feature>
<evidence type="ECO:0000313" key="2">
    <source>
        <dbReference type="EMBL" id="GMN40699.1"/>
    </source>
</evidence>
<name>A0AA87ZVJ6_FICCA</name>
<keyword evidence="3" id="KW-1185">Reference proteome</keyword>
<feature type="region of interest" description="Disordered" evidence="1">
    <location>
        <begin position="39"/>
        <end position="62"/>
    </location>
</feature>
<organism evidence="2 3">
    <name type="scientific">Ficus carica</name>
    <name type="common">Common fig</name>
    <dbReference type="NCBI Taxonomy" id="3494"/>
    <lineage>
        <taxon>Eukaryota</taxon>
        <taxon>Viridiplantae</taxon>
        <taxon>Streptophyta</taxon>
        <taxon>Embryophyta</taxon>
        <taxon>Tracheophyta</taxon>
        <taxon>Spermatophyta</taxon>
        <taxon>Magnoliopsida</taxon>
        <taxon>eudicotyledons</taxon>
        <taxon>Gunneridae</taxon>
        <taxon>Pentapetalae</taxon>
        <taxon>rosids</taxon>
        <taxon>fabids</taxon>
        <taxon>Rosales</taxon>
        <taxon>Moraceae</taxon>
        <taxon>Ficeae</taxon>
        <taxon>Ficus</taxon>
    </lineage>
</organism>
<dbReference type="AlphaFoldDB" id="A0AA87ZVJ6"/>
<dbReference type="EMBL" id="BTGU01000011">
    <property type="protein sequence ID" value="GMN40699.1"/>
    <property type="molecule type" value="Genomic_DNA"/>
</dbReference>
<gene>
    <name evidence="2" type="ORF">TIFTF001_009919</name>
</gene>
<proteinExistence type="predicted"/>